<dbReference type="GO" id="GO:0016301">
    <property type="term" value="F:kinase activity"/>
    <property type="evidence" value="ECO:0007669"/>
    <property type="project" value="UniProtKB-KW"/>
</dbReference>
<protein>
    <submittedName>
        <fullName evidence="2">AGC protein kinase</fullName>
    </submittedName>
</protein>
<dbReference type="VEuPathDB" id="FungiDB:VP01_117g11"/>
<keyword evidence="2" id="KW-0418">Kinase</keyword>
<sequence length="273" mass="30128">SQLHAVDMHQAPVKLLVILRAPSPLDLDMCILMRPVQTSEASSHNQTVQAKGSCPFHPKPQWATHLQALIETCNNSFPLLYTQQTSTAKSNELSLASEIGSTSGSSTRQIASQSKSIKSVPPDDRLPYAKTSSTSAPEKKYQPSFLMHTIRQHIKHCLSTSKTVCNNSLKAIMFEITTYVEKEAQNEISSIDTEILNTPIGKLATKSHAFRVLLAVAGLIRVLEWWDAERFFGTFEPEDEDDGDDICFYATQVEHSSVAGSSLVQGAPTPQWK</sequence>
<feature type="compositionally biased region" description="Polar residues" evidence="1">
    <location>
        <begin position="99"/>
        <end position="117"/>
    </location>
</feature>
<gene>
    <name evidence="2" type="ORF">VP01_117g11</name>
</gene>
<organism evidence="2 3">
    <name type="scientific">Puccinia sorghi</name>
    <dbReference type="NCBI Taxonomy" id="27349"/>
    <lineage>
        <taxon>Eukaryota</taxon>
        <taxon>Fungi</taxon>
        <taxon>Dikarya</taxon>
        <taxon>Basidiomycota</taxon>
        <taxon>Pucciniomycotina</taxon>
        <taxon>Pucciniomycetes</taxon>
        <taxon>Pucciniales</taxon>
        <taxon>Pucciniaceae</taxon>
        <taxon>Puccinia</taxon>
    </lineage>
</organism>
<dbReference type="EMBL" id="LAVV01001999">
    <property type="protein sequence ID" value="KNZ63168.1"/>
    <property type="molecule type" value="Genomic_DNA"/>
</dbReference>
<dbReference type="STRING" id="27349.A0A0L6VR20"/>
<evidence type="ECO:0000313" key="2">
    <source>
        <dbReference type="EMBL" id="KNZ63168.1"/>
    </source>
</evidence>
<proteinExistence type="predicted"/>
<evidence type="ECO:0000313" key="3">
    <source>
        <dbReference type="Proteomes" id="UP000037035"/>
    </source>
</evidence>
<keyword evidence="2" id="KW-0808">Transferase</keyword>
<comment type="caution">
    <text evidence="2">The sequence shown here is derived from an EMBL/GenBank/DDBJ whole genome shotgun (WGS) entry which is preliminary data.</text>
</comment>
<reference evidence="2 3" key="1">
    <citation type="submission" date="2015-08" db="EMBL/GenBank/DDBJ databases">
        <title>Next Generation Sequencing and Analysis of the Genome of Puccinia sorghi L Schw, the Causal Agent of Maize Common Rust.</title>
        <authorList>
            <person name="Rochi L."/>
            <person name="Burguener G."/>
            <person name="Darino M."/>
            <person name="Turjanski A."/>
            <person name="Kreff E."/>
            <person name="Dieguez M.J."/>
            <person name="Sacco F."/>
        </authorList>
    </citation>
    <scope>NUCLEOTIDE SEQUENCE [LARGE SCALE GENOMIC DNA]</scope>
    <source>
        <strain evidence="2 3">RO10H11247</strain>
    </source>
</reference>
<dbReference type="OrthoDB" id="2518575at2759"/>
<feature type="region of interest" description="Disordered" evidence="1">
    <location>
        <begin position="99"/>
        <end position="139"/>
    </location>
</feature>
<keyword evidence="3" id="KW-1185">Reference proteome</keyword>
<dbReference type="AlphaFoldDB" id="A0A0L6VR20"/>
<dbReference type="Proteomes" id="UP000037035">
    <property type="component" value="Unassembled WGS sequence"/>
</dbReference>
<name>A0A0L6VR20_9BASI</name>
<evidence type="ECO:0000256" key="1">
    <source>
        <dbReference type="SAM" id="MobiDB-lite"/>
    </source>
</evidence>
<feature type="non-terminal residue" evidence="2">
    <location>
        <position position="1"/>
    </location>
</feature>
<accession>A0A0L6VR20</accession>